<gene>
    <name evidence="6" type="ORF">KH901_04030</name>
    <name evidence="7" type="ORF">QY913_01320</name>
</gene>
<keyword evidence="2" id="KW-0547">Nucleotide-binding</keyword>
<dbReference type="InterPro" id="IPR051309">
    <property type="entry name" value="ABCF_ATPase"/>
</dbReference>
<evidence type="ECO:0000259" key="5">
    <source>
        <dbReference type="PROSITE" id="PS50893"/>
    </source>
</evidence>
<dbReference type="Gene3D" id="1.10.287.380">
    <property type="entry name" value="Valyl-tRNA synthetase, C-terminal domain"/>
    <property type="match status" value="1"/>
</dbReference>
<protein>
    <submittedName>
        <fullName evidence="6">ABC-F family ATP-binding cassette domain-containing protein</fullName>
    </submittedName>
</protein>
<feature type="domain" description="ABC transporter" evidence="5">
    <location>
        <begin position="4"/>
        <end position="252"/>
    </location>
</feature>
<dbReference type="AlphaFoldDB" id="A0A943LSN7"/>
<accession>A0A943LSN7</accession>
<feature type="coiled-coil region" evidence="4">
    <location>
        <begin position="520"/>
        <end position="617"/>
    </location>
</feature>
<name>A0A943LSN7_STRVE</name>
<dbReference type="GO" id="GO:0005524">
    <property type="term" value="F:ATP binding"/>
    <property type="evidence" value="ECO:0007669"/>
    <property type="project" value="UniProtKB-KW"/>
</dbReference>
<organism evidence="6 8">
    <name type="scientific">Streptococcus vestibularis</name>
    <dbReference type="NCBI Taxonomy" id="1343"/>
    <lineage>
        <taxon>Bacteria</taxon>
        <taxon>Bacillati</taxon>
        <taxon>Bacillota</taxon>
        <taxon>Bacilli</taxon>
        <taxon>Lactobacillales</taxon>
        <taxon>Streptococcaceae</taxon>
        <taxon>Streptococcus</taxon>
    </lineage>
</organism>
<dbReference type="FunFam" id="3.40.50.300:FF:000011">
    <property type="entry name" value="Putative ABC transporter ATP-binding component"/>
    <property type="match status" value="1"/>
</dbReference>
<dbReference type="Proteomes" id="UP001172310">
    <property type="component" value="Unassembled WGS sequence"/>
</dbReference>
<dbReference type="InterPro" id="IPR037118">
    <property type="entry name" value="Val-tRNA_synth_C_sf"/>
</dbReference>
<dbReference type="InterPro" id="IPR032524">
    <property type="entry name" value="ABC_tran_C"/>
</dbReference>
<dbReference type="FunFam" id="3.40.50.300:FF:000309">
    <property type="entry name" value="ABC transporter ATP-binding protein"/>
    <property type="match status" value="1"/>
</dbReference>
<dbReference type="Gene3D" id="3.40.50.300">
    <property type="entry name" value="P-loop containing nucleotide triphosphate hydrolases"/>
    <property type="match status" value="2"/>
</dbReference>
<keyword evidence="4" id="KW-0175">Coiled coil</keyword>
<dbReference type="InterPro" id="IPR027417">
    <property type="entry name" value="P-loop_NTPase"/>
</dbReference>
<dbReference type="InterPro" id="IPR003439">
    <property type="entry name" value="ABC_transporter-like_ATP-bd"/>
</dbReference>
<dbReference type="PANTHER" id="PTHR42855:SF1">
    <property type="entry name" value="ABC TRANSPORTER DOMAIN-CONTAINING PROTEIN"/>
    <property type="match status" value="1"/>
</dbReference>
<dbReference type="CDD" id="cd03221">
    <property type="entry name" value="ABCF_EF-3"/>
    <property type="match status" value="2"/>
</dbReference>
<dbReference type="PANTHER" id="PTHR42855">
    <property type="entry name" value="ABC TRANSPORTER ATP-BINDING SUBUNIT"/>
    <property type="match status" value="1"/>
</dbReference>
<dbReference type="SMART" id="SM00382">
    <property type="entry name" value="AAA"/>
    <property type="match status" value="2"/>
</dbReference>
<evidence type="ECO:0000256" key="4">
    <source>
        <dbReference type="SAM" id="Coils"/>
    </source>
</evidence>
<evidence type="ECO:0000256" key="2">
    <source>
        <dbReference type="ARBA" id="ARBA00022741"/>
    </source>
</evidence>
<proteinExistence type="predicted"/>
<reference evidence="6" key="1">
    <citation type="submission" date="2021-05" db="EMBL/GenBank/DDBJ databases">
        <title>Infant gut strain persistence is associated with maternal origin, phylogeny, and functional potential including surface adhesion and iron acquisition.</title>
        <authorList>
            <person name="Lou Y.C."/>
        </authorList>
    </citation>
    <scope>NUCLEOTIDE SEQUENCE</scope>
    <source>
        <strain evidence="6">L3_122_031G1_dasL3_122_031G1_maxbin2.maxbin.025s ta_sub</strain>
    </source>
</reference>
<evidence type="ECO:0000256" key="1">
    <source>
        <dbReference type="ARBA" id="ARBA00022737"/>
    </source>
</evidence>
<comment type="caution">
    <text evidence="6">The sequence shown here is derived from an EMBL/GenBank/DDBJ whole genome shotgun (WGS) entry which is preliminary data.</text>
</comment>
<dbReference type="GO" id="GO:0003677">
    <property type="term" value="F:DNA binding"/>
    <property type="evidence" value="ECO:0007669"/>
    <property type="project" value="InterPro"/>
</dbReference>
<dbReference type="Pfam" id="PF16326">
    <property type="entry name" value="ABC_tran_CTD"/>
    <property type="match status" value="1"/>
</dbReference>
<dbReference type="SUPFAM" id="SSF52540">
    <property type="entry name" value="P-loop containing nucleoside triphosphate hydrolases"/>
    <property type="match status" value="2"/>
</dbReference>
<keyword evidence="3 6" id="KW-0067">ATP-binding</keyword>
<evidence type="ECO:0000313" key="6">
    <source>
        <dbReference type="EMBL" id="MBS6097629.1"/>
    </source>
</evidence>
<sequence length="626" mass="71042">MSDFIVEKLTKSVGDKTVFKEISFIIHDLDRIGIIGVNGTGKTTLLDVVSERIGFDGDVSPFTKANGYKIAYLTQEPEFDDSKTVLDTVLSSDLREMALIREYETLMADYSEDNQSRLEKVMAEMDSLDAWSIESEVKTVLSKLGLSDLSQKVGDLSGGLRRRVQLAQVLLNDADLLLLDEPTNHLDIDTIAWLTNFLKSSKKTVLFITHDRYFLDNVATRIFELDQANLIEYQGNYQDYVRLKAEQDERDAAALHKKKQLYKQELAWMRTQPQARATKQQARINRFKDLKGEVHQTVNNDDLEINFETSRIGKKVVNFGHVDFAYEDGKPILSDFNLIMQNRDRIGIVGDNGVGKSTLLNLINGDLVPSAGILDIGETVRIGYFSQQIKDMDESKRVINYLQEVADEVKTTVGTTSITELLEQFLFPRSTHGTQIAKLSGGEKKRLYLLKILIEKPNVLLLDEPTNDLDIATLTVLENFLNGFGGPVVTVSHDRYFLDKVANKILAFEDGGVREFFGNYTDYLDEKAFLQEQAALLEKEKAQASVKVEKVKEDKKRMSYFEKQEWATIEDEIADLEAKIEEIEAAMLENASDYGQLATLQRDLESANETLLEKYERYEYLSELEG</sequence>
<dbReference type="PROSITE" id="PS50893">
    <property type="entry name" value="ABC_TRANSPORTER_2"/>
    <property type="match status" value="2"/>
</dbReference>
<keyword evidence="1" id="KW-0677">Repeat</keyword>
<evidence type="ECO:0000313" key="7">
    <source>
        <dbReference type="EMBL" id="MDN5268814.1"/>
    </source>
</evidence>
<dbReference type="Pfam" id="PF12848">
    <property type="entry name" value="ABC_tran_Xtn"/>
    <property type="match status" value="1"/>
</dbReference>
<dbReference type="GO" id="GO:0016887">
    <property type="term" value="F:ATP hydrolysis activity"/>
    <property type="evidence" value="ECO:0007669"/>
    <property type="project" value="InterPro"/>
</dbReference>
<feature type="domain" description="ABC transporter" evidence="5">
    <location>
        <begin position="317"/>
        <end position="535"/>
    </location>
</feature>
<dbReference type="Proteomes" id="UP000703822">
    <property type="component" value="Unassembled WGS sequence"/>
</dbReference>
<dbReference type="InterPro" id="IPR003593">
    <property type="entry name" value="AAA+_ATPase"/>
</dbReference>
<reference evidence="7" key="2">
    <citation type="submission" date="2023-07" db="EMBL/GenBank/DDBJ databases">
        <title>SVep1, a Temperate Phage of Human Oral Commensal Streptococcus vestibularis.</title>
        <authorList>
            <person name="Wu M."/>
            <person name="Zhu Y."/>
            <person name="Li Y."/>
        </authorList>
    </citation>
    <scope>NUCLEOTIDE SEQUENCE</scope>
    <source>
        <strain evidence="7">SVE8</strain>
    </source>
</reference>
<dbReference type="EMBL" id="JAHAGS010000066">
    <property type="protein sequence ID" value="MBS6097629.1"/>
    <property type="molecule type" value="Genomic_DNA"/>
</dbReference>
<dbReference type="EMBL" id="JAUJGC010000006">
    <property type="protein sequence ID" value="MDN5268814.1"/>
    <property type="molecule type" value="Genomic_DNA"/>
</dbReference>
<evidence type="ECO:0000256" key="3">
    <source>
        <dbReference type="ARBA" id="ARBA00022840"/>
    </source>
</evidence>
<dbReference type="RefSeq" id="WP_247918526.1">
    <property type="nucleotide sequence ID" value="NZ_CAUFED010000005.1"/>
</dbReference>
<evidence type="ECO:0000313" key="8">
    <source>
        <dbReference type="Proteomes" id="UP000703822"/>
    </source>
</evidence>
<dbReference type="InterPro" id="IPR032781">
    <property type="entry name" value="ABC_tran_Xtn"/>
</dbReference>
<dbReference type="Pfam" id="PF00005">
    <property type="entry name" value="ABC_tran"/>
    <property type="match status" value="2"/>
</dbReference>